<feature type="region of interest" description="Disordered" evidence="1">
    <location>
        <begin position="1"/>
        <end position="21"/>
    </location>
</feature>
<feature type="domain" description="C2H2-type" evidence="2">
    <location>
        <begin position="222"/>
        <end position="244"/>
    </location>
</feature>
<evidence type="ECO:0000313" key="3">
    <source>
        <dbReference type="EMBL" id="CAE6423889.1"/>
    </source>
</evidence>
<evidence type="ECO:0000256" key="1">
    <source>
        <dbReference type="SAM" id="MobiDB-lite"/>
    </source>
</evidence>
<accession>A0A8H3ADN9</accession>
<name>A0A8H3ADN9_9AGAM</name>
<evidence type="ECO:0000313" key="4">
    <source>
        <dbReference type="Proteomes" id="UP000663846"/>
    </source>
</evidence>
<proteinExistence type="predicted"/>
<dbReference type="PROSITE" id="PS00028">
    <property type="entry name" value="ZINC_FINGER_C2H2_1"/>
    <property type="match status" value="1"/>
</dbReference>
<feature type="region of interest" description="Disordered" evidence="1">
    <location>
        <begin position="135"/>
        <end position="183"/>
    </location>
</feature>
<dbReference type="EMBL" id="CAJMWS010000323">
    <property type="protein sequence ID" value="CAE6423889.1"/>
    <property type="molecule type" value="Genomic_DNA"/>
</dbReference>
<dbReference type="AlphaFoldDB" id="A0A8H3ADN9"/>
<comment type="caution">
    <text evidence="3">The sequence shown here is derived from an EMBL/GenBank/DDBJ whole genome shotgun (WGS) entry which is preliminary data.</text>
</comment>
<sequence>MSYPNNHRRQIPGGGSNEQQRLSHVNMPYAPLSQPQNNNYLSCYSSNPISTHGYYPDASTVPWPYATPEYGWAGEVPVVPSGGYSAVEYPPYPVSGTIASHHAPSLHSGPYTEQYTGTHELPGWPSIFSSRYNPVPSPPPEALNPQELLKQSPTVQSTGSGTRRRRSPPTSQASSSGATLGSPSYQIVYEDGREVYVCRCGCERRYGRYNEWMRAHENTAVCCPLCQREMSRPDALLRHLKKQHNVYPAH</sequence>
<feature type="compositionally biased region" description="Basic residues" evidence="1">
    <location>
        <begin position="1"/>
        <end position="10"/>
    </location>
</feature>
<feature type="compositionally biased region" description="Low complexity" evidence="1">
    <location>
        <begin position="168"/>
        <end position="179"/>
    </location>
</feature>
<gene>
    <name evidence="3" type="ORF">RDB_LOCUS93052</name>
</gene>
<organism evidence="3 4">
    <name type="scientific">Rhizoctonia solani</name>
    <dbReference type="NCBI Taxonomy" id="456999"/>
    <lineage>
        <taxon>Eukaryota</taxon>
        <taxon>Fungi</taxon>
        <taxon>Dikarya</taxon>
        <taxon>Basidiomycota</taxon>
        <taxon>Agaricomycotina</taxon>
        <taxon>Agaricomycetes</taxon>
        <taxon>Cantharellales</taxon>
        <taxon>Ceratobasidiaceae</taxon>
        <taxon>Rhizoctonia</taxon>
    </lineage>
</organism>
<dbReference type="Proteomes" id="UP000663846">
    <property type="component" value="Unassembled WGS sequence"/>
</dbReference>
<evidence type="ECO:0000259" key="2">
    <source>
        <dbReference type="PROSITE" id="PS00028"/>
    </source>
</evidence>
<protein>
    <recommendedName>
        <fullName evidence="2">C2H2-type domain-containing protein</fullName>
    </recommendedName>
</protein>
<reference evidence="3" key="1">
    <citation type="submission" date="2021-01" db="EMBL/GenBank/DDBJ databases">
        <authorList>
            <person name="Kaushik A."/>
        </authorList>
    </citation>
    <scope>NUCLEOTIDE SEQUENCE</scope>
    <source>
        <strain evidence="3">AG1-1C</strain>
    </source>
</reference>
<dbReference type="InterPro" id="IPR013087">
    <property type="entry name" value="Znf_C2H2_type"/>
</dbReference>